<protein>
    <submittedName>
        <fullName evidence="2">Uncharacterized protein</fullName>
    </submittedName>
</protein>
<proteinExistence type="predicted"/>
<comment type="caution">
    <text evidence="2">The sequence shown here is derived from an EMBL/GenBank/DDBJ whole genome shotgun (WGS) entry which is preliminary data.</text>
</comment>
<evidence type="ECO:0000256" key="1">
    <source>
        <dbReference type="SAM" id="MobiDB-lite"/>
    </source>
</evidence>
<keyword evidence="3" id="KW-1185">Reference proteome</keyword>
<reference evidence="2" key="1">
    <citation type="submission" date="2023-07" db="EMBL/GenBank/DDBJ databases">
        <title>draft genome sequence of fig (Ficus carica).</title>
        <authorList>
            <person name="Takahashi T."/>
            <person name="Nishimura K."/>
        </authorList>
    </citation>
    <scope>NUCLEOTIDE SEQUENCE</scope>
</reference>
<sequence>MDPEQITVRARGTDQGNTSPTTTEPLPVLLVPYCPCHAVMYRLITVPQHSTAQHTHHPAPPDT</sequence>
<accession>A0AA88DXM6</accession>
<gene>
    <name evidence="2" type="ORF">TIFTF001_032967</name>
</gene>
<evidence type="ECO:0000313" key="3">
    <source>
        <dbReference type="Proteomes" id="UP001187192"/>
    </source>
</evidence>
<name>A0AA88DXM6_FICCA</name>
<evidence type="ECO:0000313" key="2">
    <source>
        <dbReference type="EMBL" id="GMN63870.1"/>
    </source>
</evidence>
<feature type="compositionally biased region" description="Polar residues" evidence="1">
    <location>
        <begin position="14"/>
        <end position="24"/>
    </location>
</feature>
<feature type="region of interest" description="Disordered" evidence="1">
    <location>
        <begin position="1"/>
        <end position="25"/>
    </location>
</feature>
<dbReference type="EMBL" id="BTGU01000161">
    <property type="protein sequence ID" value="GMN63870.1"/>
    <property type="molecule type" value="Genomic_DNA"/>
</dbReference>
<dbReference type="Proteomes" id="UP001187192">
    <property type="component" value="Unassembled WGS sequence"/>
</dbReference>
<dbReference type="AlphaFoldDB" id="A0AA88DXM6"/>
<organism evidence="2 3">
    <name type="scientific">Ficus carica</name>
    <name type="common">Common fig</name>
    <dbReference type="NCBI Taxonomy" id="3494"/>
    <lineage>
        <taxon>Eukaryota</taxon>
        <taxon>Viridiplantae</taxon>
        <taxon>Streptophyta</taxon>
        <taxon>Embryophyta</taxon>
        <taxon>Tracheophyta</taxon>
        <taxon>Spermatophyta</taxon>
        <taxon>Magnoliopsida</taxon>
        <taxon>eudicotyledons</taxon>
        <taxon>Gunneridae</taxon>
        <taxon>Pentapetalae</taxon>
        <taxon>rosids</taxon>
        <taxon>fabids</taxon>
        <taxon>Rosales</taxon>
        <taxon>Moraceae</taxon>
        <taxon>Ficeae</taxon>
        <taxon>Ficus</taxon>
    </lineage>
</organism>